<evidence type="ECO:0000313" key="2">
    <source>
        <dbReference type="Proteomes" id="UP001476950"/>
    </source>
</evidence>
<evidence type="ECO:0000313" key="1">
    <source>
        <dbReference type="EMBL" id="MEP1062210.1"/>
    </source>
</evidence>
<gene>
    <name evidence="1" type="ORF">NDI38_27950</name>
</gene>
<dbReference type="EMBL" id="JAMPLM010000057">
    <property type="protein sequence ID" value="MEP1062210.1"/>
    <property type="molecule type" value="Genomic_DNA"/>
</dbReference>
<name>A0ABV0KSK1_9CYAN</name>
<dbReference type="InterPro" id="IPR036388">
    <property type="entry name" value="WH-like_DNA-bd_sf"/>
</dbReference>
<sequence length="207" mass="23412">MTNLDEQLKQLAISAQQSPALSDGRQIALRQLVNGILSSGRLCHPQRGLFSGRYEEIYDEAMQDLMLYVCRSIDKYDPERASVMAWVNVLLDRRFFREAVPKVLGQPSVQRVTLDNLDELASANEPPALTELLRECLETDPAGLFKRECLEGRSSVNFQTVALRRLAGMSWQEISAEFDVRVGTVSSFYSRCLAKFSQYMKAYCQAS</sequence>
<dbReference type="Gene3D" id="1.10.10.10">
    <property type="entry name" value="Winged helix-like DNA-binding domain superfamily/Winged helix DNA-binding domain"/>
    <property type="match status" value="1"/>
</dbReference>
<keyword evidence="2" id="KW-1185">Reference proteome</keyword>
<dbReference type="Proteomes" id="UP001476950">
    <property type="component" value="Unassembled WGS sequence"/>
</dbReference>
<organism evidence="1 2">
    <name type="scientific">Stenomitos frigidus AS-A4</name>
    <dbReference type="NCBI Taxonomy" id="2933935"/>
    <lineage>
        <taxon>Bacteria</taxon>
        <taxon>Bacillati</taxon>
        <taxon>Cyanobacteriota</taxon>
        <taxon>Cyanophyceae</taxon>
        <taxon>Leptolyngbyales</taxon>
        <taxon>Leptolyngbyaceae</taxon>
        <taxon>Stenomitos</taxon>
    </lineage>
</organism>
<reference evidence="1 2" key="1">
    <citation type="submission" date="2022-04" db="EMBL/GenBank/DDBJ databases">
        <title>Positive selection, recombination, and allopatry shape intraspecific diversity of widespread and dominant cyanobacteria.</title>
        <authorList>
            <person name="Wei J."/>
            <person name="Shu W."/>
            <person name="Hu C."/>
        </authorList>
    </citation>
    <scope>NUCLEOTIDE SEQUENCE [LARGE SCALE GENOMIC DNA]</scope>
    <source>
        <strain evidence="1 2">AS-A4</strain>
    </source>
</reference>
<dbReference type="SUPFAM" id="SSF88659">
    <property type="entry name" value="Sigma3 and sigma4 domains of RNA polymerase sigma factors"/>
    <property type="match status" value="1"/>
</dbReference>
<proteinExistence type="predicted"/>
<dbReference type="InterPro" id="IPR013324">
    <property type="entry name" value="RNA_pol_sigma_r3/r4-like"/>
</dbReference>
<protein>
    <submittedName>
        <fullName evidence="1">Sigma-70 family RNA polymerase sigma factor</fullName>
    </submittedName>
</protein>
<comment type="caution">
    <text evidence="1">The sequence shown here is derived from an EMBL/GenBank/DDBJ whole genome shotgun (WGS) entry which is preliminary data.</text>
</comment>
<accession>A0ABV0KSK1</accession>
<dbReference type="RefSeq" id="WP_190452596.1">
    <property type="nucleotide sequence ID" value="NZ_JAMPLM010000057.1"/>
</dbReference>